<evidence type="ECO:0000256" key="1">
    <source>
        <dbReference type="SAM" id="MobiDB-lite"/>
    </source>
</evidence>
<evidence type="ECO:0000313" key="3">
    <source>
        <dbReference type="EMBL" id="KAJ7718350.1"/>
    </source>
</evidence>
<dbReference type="PANTHER" id="PTHR47336">
    <property type="entry name" value="TRANSCRIPTION FACTOR HMS1-RELATED"/>
    <property type="match status" value="1"/>
</dbReference>
<accession>A0AAD7MI12</accession>
<dbReference type="EMBL" id="JARKIB010000266">
    <property type="protein sequence ID" value="KAJ7718350.1"/>
    <property type="molecule type" value="Genomic_DNA"/>
</dbReference>
<name>A0AAD7MI12_9AGAR</name>
<feature type="domain" description="BHLH" evidence="2">
    <location>
        <begin position="153"/>
        <end position="180"/>
    </location>
</feature>
<dbReference type="InterPro" id="IPR052099">
    <property type="entry name" value="Regulatory_TF_Diverse"/>
</dbReference>
<organism evidence="3 4">
    <name type="scientific">Mycena metata</name>
    <dbReference type="NCBI Taxonomy" id="1033252"/>
    <lineage>
        <taxon>Eukaryota</taxon>
        <taxon>Fungi</taxon>
        <taxon>Dikarya</taxon>
        <taxon>Basidiomycota</taxon>
        <taxon>Agaricomycotina</taxon>
        <taxon>Agaricomycetes</taxon>
        <taxon>Agaricomycetidae</taxon>
        <taxon>Agaricales</taxon>
        <taxon>Marasmiineae</taxon>
        <taxon>Mycenaceae</taxon>
        <taxon>Mycena</taxon>
    </lineage>
</organism>
<feature type="compositionally biased region" description="Low complexity" evidence="1">
    <location>
        <begin position="45"/>
        <end position="58"/>
    </location>
</feature>
<dbReference type="GO" id="GO:0046983">
    <property type="term" value="F:protein dimerization activity"/>
    <property type="evidence" value="ECO:0007669"/>
    <property type="project" value="InterPro"/>
</dbReference>
<evidence type="ECO:0000259" key="2">
    <source>
        <dbReference type="Pfam" id="PF00010"/>
    </source>
</evidence>
<feature type="region of interest" description="Disordered" evidence="1">
    <location>
        <begin position="1"/>
        <end position="80"/>
    </location>
</feature>
<dbReference type="Gene3D" id="4.10.280.10">
    <property type="entry name" value="Helix-loop-helix DNA-binding domain"/>
    <property type="match status" value="1"/>
</dbReference>
<comment type="caution">
    <text evidence="3">The sequence shown here is derived from an EMBL/GenBank/DDBJ whole genome shotgun (WGS) entry which is preliminary data.</text>
</comment>
<proteinExistence type="predicted"/>
<feature type="region of interest" description="Disordered" evidence="1">
    <location>
        <begin position="94"/>
        <end position="164"/>
    </location>
</feature>
<dbReference type="Pfam" id="PF00010">
    <property type="entry name" value="HLH"/>
    <property type="match status" value="1"/>
</dbReference>
<dbReference type="AlphaFoldDB" id="A0AAD7MI12"/>
<feature type="compositionally biased region" description="Polar residues" evidence="1">
    <location>
        <begin position="1"/>
        <end position="25"/>
    </location>
</feature>
<dbReference type="InterPro" id="IPR011598">
    <property type="entry name" value="bHLH_dom"/>
</dbReference>
<dbReference type="Proteomes" id="UP001215598">
    <property type="component" value="Unassembled WGS sequence"/>
</dbReference>
<evidence type="ECO:0000313" key="4">
    <source>
        <dbReference type="Proteomes" id="UP001215598"/>
    </source>
</evidence>
<reference evidence="3" key="1">
    <citation type="submission" date="2023-03" db="EMBL/GenBank/DDBJ databases">
        <title>Massive genome expansion in bonnet fungi (Mycena s.s.) driven by repeated elements and novel gene families across ecological guilds.</title>
        <authorList>
            <consortium name="Lawrence Berkeley National Laboratory"/>
            <person name="Harder C.B."/>
            <person name="Miyauchi S."/>
            <person name="Viragh M."/>
            <person name="Kuo A."/>
            <person name="Thoen E."/>
            <person name="Andreopoulos B."/>
            <person name="Lu D."/>
            <person name="Skrede I."/>
            <person name="Drula E."/>
            <person name="Henrissat B."/>
            <person name="Morin E."/>
            <person name="Kohler A."/>
            <person name="Barry K."/>
            <person name="LaButti K."/>
            <person name="Morin E."/>
            <person name="Salamov A."/>
            <person name="Lipzen A."/>
            <person name="Mereny Z."/>
            <person name="Hegedus B."/>
            <person name="Baldrian P."/>
            <person name="Stursova M."/>
            <person name="Weitz H."/>
            <person name="Taylor A."/>
            <person name="Grigoriev I.V."/>
            <person name="Nagy L.G."/>
            <person name="Martin F."/>
            <person name="Kauserud H."/>
        </authorList>
    </citation>
    <scope>NUCLEOTIDE SEQUENCE</scope>
    <source>
        <strain evidence="3">CBHHK182m</strain>
    </source>
</reference>
<gene>
    <name evidence="3" type="ORF">B0H16DRAFT_1797591</name>
</gene>
<feature type="compositionally biased region" description="Polar residues" evidence="1">
    <location>
        <begin position="96"/>
        <end position="108"/>
    </location>
</feature>
<keyword evidence="4" id="KW-1185">Reference proteome</keyword>
<feature type="compositionally biased region" description="Low complexity" evidence="1">
    <location>
        <begin position="122"/>
        <end position="133"/>
    </location>
</feature>
<dbReference type="PANTHER" id="PTHR47336:SF2">
    <property type="entry name" value="TRANSCRIPTION FACTOR HMS1-RELATED"/>
    <property type="match status" value="1"/>
</dbReference>
<protein>
    <recommendedName>
        <fullName evidence="2">BHLH domain-containing protein</fullName>
    </recommendedName>
</protein>
<sequence>MHQTDDDSSPSVGTPPDWNSFSSMWPSEDRMYSRPCPRCSRPESESGSSTSSSSPPLSMRAASVDTGYSASSDDPAAELANRVRKNTSLVLAAQIGSDSQYQPHQPSAFTAPPAPSYPTPNTAASAFTTAPVTPSAPPTPATPVRTATQSRPKTSHTTIERRYRTNVNARIQSLRQAVPALRVVDRAAAIKAGEPYPGGGASDPEDHIDARGFVDGVKVARKCQSCKAGGGARAGEEEVQEADEGRAPPCVRLRPQARRTQRARRQRWSARDCPISLPLIPALVPHALPSFPTPLFPSDPPPSRHCRTPTPSSRALHGGCICRMHALRAALVPISLVFTLTLPPPYYPPCSPPSSRVQLVLALGSDAMCRVPALVHFSLFFTLSPVPATPACAVESSADCTKLDSAVVLLARGDARAEFARTHCADVRPLCCIPAPSLSSLPSPSLPF</sequence>
<dbReference type="SUPFAM" id="SSF47459">
    <property type="entry name" value="HLH, helix-loop-helix DNA-binding domain"/>
    <property type="match status" value="1"/>
</dbReference>
<dbReference type="InterPro" id="IPR036638">
    <property type="entry name" value="HLH_DNA-bd_sf"/>
</dbReference>